<evidence type="ECO:0000313" key="4">
    <source>
        <dbReference type="EMBL" id="EDK43347.1"/>
    </source>
</evidence>
<dbReference type="eggNOG" id="ENOG502S5NC">
    <property type="taxonomic scope" value="Eukaryota"/>
</dbReference>
<keyword evidence="1 2" id="KW-0732">Signal</keyword>
<reference evidence="4 5" key="1">
    <citation type="journal article" date="2009" name="Nature">
        <title>Evolution of pathogenicity and sexual reproduction in eight Candida genomes.</title>
        <authorList>
            <person name="Butler G."/>
            <person name="Rasmussen M.D."/>
            <person name="Lin M.F."/>
            <person name="Santos M.A."/>
            <person name="Sakthikumar S."/>
            <person name="Munro C.A."/>
            <person name="Rheinbay E."/>
            <person name="Grabherr M."/>
            <person name="Forche A."/>
            <person name="Reedy J.L."/>
            <person name="Agrafioti I."/>
            <person name="Arnaud M.B."/>
            <person name="Bates S."/>
            <person name="Brown A.J."/>
            <person name="Brunke S."/>
            <person name="Costanzo M.C."/>
            <person name="Fitzpatrick D.A."/>
            <person name="de Groot P.W."/>
            <person name="Harris D."/>
            <person name="Hoyer L.L."/>
            <person name="Hube B."/>
            <person name="Klis F.M."/>
            <person name="Kodira C."/>
            <person name="Lennard N."/>
            <person name="Logue M.E."/>
            <person name="Martin R."/>
            <person name="Neiman A.M."/>
            <person name="Nikolaou E."/>
            <person name="Quail M.A."/>
            <person name="Quinn J."/>
            <person name="Santos M.C."/>
            <person name="Schmitzberger F.F."/>
            <person name="Sherlock G."/>
            <person name="Shah P."/>
            <person name="Silverstein K.A."/>
            <person name="Skrzypek M.S."/>
            <person name="Soll D."/>
            <person name="Staggs R."/>
            <person name="Stansfield I."/>
            <person name="Stumpf M.P."/>
            <person name="Sudbery P.E."/>
            <person name="Srikantha T."/>
            <person name="Zeng Q."/>
            <person name="Berman J."/>
            <person name="Berriman M."/>
            <person name="Heitman J."/>
            <person name="Gow N.A."/>
            <person name="Lorenz M.C."/>
            <person name="Birren B.W."/>
            <person name="Kellis M."/>
            <person name="Cuomo C.A."/>
        </authorList>
    </citation>
    <scope>NUCLEOTIDE SEQUENCE [LARGE SCALE GENOMIC DNA]</scope>
    <source>
        <strain evidence="5">ATCC 11503 / BCRC 21390 / CBS 2605 / JCM 1781 / NBRC 1676 / NRRL YB-4239</strain>
    </source>
</reference>
<dbReference type="GeneID" id="5234088"/>
<evidence type="ECO:0000256" key="2">
    <source>
        <dbReference type="SAM" id="SignalP"/>
    </source>
</evidence>
<evidence type="ECO:0000313" key="5">
    <source>
        <dbReference type="Proteomes" id="UP000001996"/>
    </source>
</evidence>
<dbReference type="Gene3D" id="2.30.180.10">
    <property type="entry name" value="FAS1 domain"/>
    <property type="match status" value="1"/>
</dbReference>
<dbReference type="PANTHER" id="PTHR28156">
    <property type="entry name" value="FAS1 DOMAIN-CONTAINING PROTEIN YDR262W"/>
    <property type="match status" value="1"/>
</dbReference>
<dbReference type="SUPFAM" id="SSF82153">
    <property type="entry name" value="FAS1 domain"/>
    <property type="match status" value="1"/>
</dbReference>
<protein>
    <recommendedName>
        <fullName evidence="3">FAS1 domain-containing protein</fullName>
    </recommendedName>
</protein>
<feature type="domain" description="FAS1" evidence="3">
    <location>
        <begin position="154"/>
        <end position="323"/>
    </location>
</feature>
<dbReference type="FunCoup" id="A5DVY9">
    <property type="interactions" value="5"/>
</dbReference>
<proteinExistence type="predicted"/>
<dbReference type="PROSITE" id="PS50213">
    <property type="entry name" value="FAS1"/>
    <property type="match status" value="1"/>
</dbReference>
<dbReference type="PANTHER" id="PTHR28156:SF1">
    <property type="entry name" value="FAS1 DOMAIN-CONTAINING PROTEIN YDR262W"/>
    <property type="match status" value="1"/>
</dbReference>
<sequence>MKWQLAIVLAACTSMVATKNVFNPAALPYLKEDDYVDKRDADAKNTPNLQDLSDSVANDIQKRKNTPNLQDLAKAVGSDNDIQKRKNVVNLADFKVEPNDKREAKNTFDIAAFLKQHLHVKRGENQQVLSNPDTEDSQSDDHLLFTLDSADCYNNLLQSILPQLKSISIFAGYIRNNQDLDSKTELADQNMLIIAPTDDAIENKLSGLKPWEFPHSLDDAKNDREQDAIIDENIQNFLFGHIVSNFEKKLVIETDSNDQTTKIIVTTLNNGKNLQIKQDPLSEKFFIRIVDDRDANAISNNWIPVQTVRQVENGFIFVIENSLVKP</sequence>
<dbReference type="InterPro" id="IPR040200">
    <property type="entry name" value="Mug57-like"/>
</dbReference>
<keyword evidence="5" id="KW-1185">Reference proteome</keyword>
<name>A5DVY9_LODEL</name>
<dbReference type="EMBL" id="CH981525">
    <property type="protein sequence ID" value="EDK43347.1"/>
    <property type="molecule type" value="Genomic_DNA"/>
</dbReference>
<feature type="signal peptide" evidence="2">
    <location>
        <begin position="1"/>
        <end position="18"/>
    </location>
</feature>
<dbReference type="STRING" id="379508.A5DVY9"/>
<dbReference type="InParanoid" id="A5DVY9"/>
<dbReference type="OMA" id="DSENWID"/>
<feature type="chain" id="PRO_5002681500" description="FAS1 domain-containing protein" evidence="2">
    <location>
        <begin position="19"/>
        <end position="326"/>
    </location>
</feature>
<gene>
    <name evidence="4" type="ORF">LELG_01525</name>
</gene>
<dbReference type="VEuPathDB" id="FungiDB:LELG_01525"/>
<dbReference type="InterPro" id="IPR036378">
    <property type="entry name" value="FAS1_dom_sf"/>
</dbReference>
<dbReference type="AlphaFoldDB" id="A5DVY9"/>
<dbReference type="HOGENOM" id="CLU_052194_0_0_1"/>
<dbReference type="KEGG" id="lel:PVL30_001495"/>
<evidence type="ECO:0000256" key="1">
    <source>
        <dbReference type="ARBA" id="ARBA00022729"/>
    </source>
</evidence>
<dbReference type="OrthoDB" id="5551751at2759"/>
<dbReference type="Proteomes" id="UP000001996">
    <property type="component" value="Unassembled WGS sequence"/>
</dbReference>
<evidence type="ECO:0000259" key="3">
    <source>
        <dbReference type="PROSITE" id="PS50213"/>
    </source>
</evidence>
<organism evidence="4 5">
    <name type="scientific">Lodderomyces elongisporus (strain ATCC 11503 / CBS 2605 / JCM 1781 / NBRC 1676 / NRRL YB-4239)</name>
    <name type="common">Yeast</name>
    <name type="synonym">Saccharomyces elongisporus</name>
    <dbReference type="NCBI Taxonomy" id="379508"/>
    <lineage>
        <taxon>Eukaryota</taxon>
        <taxon>Fungi</taxon>
        <taxon>Dikarya</taxon>
        <taxon>Ascomycota</taxon>
        <taxon>Saccharomycotina</taxon>
        <taxon>Pichiomycetes</taxon>
        <taxon>Debaryomycetaceae</taxon>
        <taxon>Candida/Lodderomyces clade</taxon>
        <taxon>Lodderomyces</taxon>
    </lineage>
</organism>
<dbReference type="InterPro" id="IPR000782">
    <property type="entry name" value="FAS1_domain"/>
</dbReference>
<accession>A5DVY9</accession>